<dbReference type="InterPro" id="IPR011075">
    <property type="entry name" value="TetR_C"/>
</dbReference>
<name>A0A8E1VUK8_9PSEU</name>
<feature type="domain" description="HTH tetR-type" evidence="5">
    <location>
        <begin position="16"/>
        <end position="76"/>
    </location>
</feature>
<comment type="caution">
    <text evidence="6">The sequence shown here is derived from an EMBL/GenBank/DDBJ whole genome shotgun (WGS) entry which is preliminary data.</text>
</comment>
<dbReference type="GO" id="GO:0003700">
    <property type="term" value="F:DNA-binding transcription factor activity"/>
    <property type="evidence" value="ECO:0007669"/>
    <property type="project" value="TreeGrafter"/>
</dbReference>
<dbReference type="InterPro" id="IPR001647">
    <property type="entry name" value="HTH_TetR"/>
</dbReference>
<proteinExistence type="predicted"/>
<dbReference type="Gene3D" id="1.10.10.60">
    <property type="entry name" value="Homeodomain-like"/>
    <property type="match status" value="1"/>
</dbReference>
<evidence type="ECO:0000256" key="3">
    <source>
        <dbReference type="ARBA" id="ARBA00023163"/>
    </source>
</evidence>
<dbReference type="Gene3D" id="1.10.357.10">
    <property type="entry name" value="Tetracycline Repressor, domain 2"/>
    <property type="match status" value="1"/>
</dbReference>
<sequence length="207" mass="22811">MHLADESGPRRRRRGAELEAALLDAAWAELMEGGYAALTFAGVADRAGTSRPVVNRHWAAKADLVRDAIVRASARFPLEDPDTGSLREDTVALLEQLNGAFAMFAVAMTAQLAAYFEETGTTVAELRGSLIDERWAVIDAVTRRAVERREIDAAKLTPRIARLPYDLLRNETLMNLEPMSPDAIREVVDTIYLPLIARKRPGAKSAR</sequence>
<dbReference type="EMBL" id="JACJHR010000005">
    <property type="protein sequence ID" value="MBB2498552.1"/>
    <property type="molecule type" value="Genomic_DNA"/>
</dbReference>
<dbReference type="InterPro" id="IPR036271">
    <property type="entry name" value="Tet_transcr_reg_TetR-rel_C_sf"/>
</dbReference>
<dbReference type="PROSITE" id="PS50977">
    <property type="entry name" value="HTH_TETR_2"/>
    <property type="match status" value="1"/>
</dbReference>
<organism evidence="6 7">
    <name type="scientific">Amycolatopsis echigonensis</name>
    <dbReference type="NCBI Taxonomy" id="2576905"/>
    <lineage>
        <taxon>Bacteria</taxon>
        <taxon>Bacillati</taxon>
        <taxon>Actinomycetota</taxon>
        <taxon>Actinomycetes</taxon>
        <taxon>Pseudonocardiales</taxon>
        <taxon>Pseudonocardiaceae</taxon>
        <taxon>Amycolatopsis</taxon>
    </lineage>
</organism>
<feature type="DNA-binding region" description="H-T-H motif" evidence="4">
    <location>
        <begin position="39"/>
        <end position="58"/>
    </location>
</feature>
<evidence type="ECO:0000259" key="5">
    <source>
        <dbReference type="PROSITE" id="PS50977"/>
    </source>
</evidence>
<dbReference type="SUPFAM" id="SSF48498">
    <property type="entry name" value="Tetracyclin repressor-like, C-terminal domain"/>
    <property type="match status" value="1"/>
</dbReference>
<evidence type="ECO:0000256" key="2">
    <source>
        <dbReference type="ARBA" id="ARBA00023125"/>
    </source>
</evidence>
<keyword evidence="3" id="KW-0804">Transcription</keyword>
<keyword evidence="2 4" id="KW-0238">DNA-binding</keyword>
<dbReference type="AlphaFoldDB" id="A0A8E1VUK8"/>
<dbReference type="PANTHER" id="PTHR30055:SF148">
    <property type="entry name" value="TETR-FAMILY TRANSCRIPTIONAL REGULATOR"/>
    <property type="match status" value="1"/>
</dbReference>
<keyword evidence="1" id="KW-0805">Transcription regulation</keyword>
<evidence type="ECO:0000256" key="1">
    <source>
        <dbReference type="ARBA" id="ARBA00023015"/>
    </source>
</evidence>
<dbReference type="Pfam" id="PF00440">
    <property type="entry name" value="TetR_N"/>
    <property type="match status" value="1"/>
</dbReference>
<protein>
    <submittedName>
        <fullName evidence="6">TetR/AcrR family transcriptional regulator</fullName>
    </submittedName>
</protein>
<gene>
    <name evidence="6" type="ORF">H5411_05300</name>
</gene>
<evidence type="ECO:0000256" key="4">
    <source>
        <dbReference type="PROSITE-ProRule" id="PRU00335"/>
    </source>
</evidence>
<dbReference type="SUPFAM" id="SSF46689">
    <property type="entry name" value="Homeodomain-like"/>
    <property type="match status" value="1"/>
</dbReference>
<dbReference type="InterPro" id="IPR050109">
    <property type="entry name" value="HTH-type_TetR-like_transc_reg"/>
</dbReference>
<dbReference type="PANTHER" id="PTHR30055">
    <property type="entry name" value="HTH-TYPE TRANSCRIPTIONAL REGULATOR RUTR"/>
    <property type="match status" value="1"/>
</dbReference>
<evidence type="ECO:0000313" key="7">
    <source>
        <dbReference type="Proteomes" id="UP000550260"/>
    </source>
</evidence>
<dbReference type="Pfam" id="PF16859">
    <property type="entry name" value="TetR_C_11"/>
    <property type="match status" value="1"/>
</dbReference>
<evidence type="ECO:0000313" key="6">
    <source>
        <dbReference type="EMBL" id="MBB2498552.1"/>
    </source>
</evidence>
<reference evidence="6 7" key="1">
    <citation type="submission" date="2020-08" db="EMBL/GenBank/DDBJ databases">
        <title>Amycolatopsis echigonensis JCM 21831.</title>
        <authorList>
            <person name="Tedsree N."/>
            <person name="Kuncharoen N."/>
            <person name="Likhitwitayawuid K."/>
            <person name="Tanasupawat S."/>
        </authorList>
    </citation>
    <scope>NUCLEOTIDE SEQUENCE [LARGE SCALE GENOMIC DNA]</scope>
    <source>
        <strain evidence="6 7">JCM 21831</strain>
    </source>
</reference>
<dbReference type="RefSeq" id="WP_183123098.1">
    <property type="nucleotide sequence ID" value="NZ_JACJHR010000005.1"/>
</dbReference>
<dbReference type="GO" id="GO:0000976">
    <property type="term" value="F:transcription cis-regulatory region binding"/>
    <property type="evidence" value="ECO:0007669"/>
    <property type="project" value="TreeGrafter"/>
</dbReference>
<dbReference type="Proteomes" id="UP000550260">
    <property type="component" value="Unassembled WGS sequence"/>
</dbReference>
<accession>A0A8E1VUK8</accession>
<dbReference type="InterPro" id="IPR009057">
    <property type="entry name" value="Homeodomain-like_sf"/>
</dbReference>